<dbReference type="InterPro" id="IPR018678">
    <property type="entry name" value="DUF2160_TM"/>
</dbReference>
<sequence length="102" mass="11600">MLDWMVWTTPVAIFFICVVLALIGMTVWEIKSPTTLRRGWLPLETTRGDRLFIGLLTAAYINLVFVGIAGKLQEWLSLDAEPSIWISFVLSMLVLMLIMRKG</sequence>
<keyword evidence="1" id="KW-0472">Membrane</keyword>
<keyword evidence="1" id="KW-1133">Transmembrane helix</keyword>
<evidence type="ECO:0000256" key="1">
    <source>
        <dbReference type="SAM" id="Phobius"/>
    </source>
</evidence>
<evidence type="ECO:0000313" key="2">
    <source>
        <dbReference type="EMBL" id="MEJ8812325.1"/>
    </source>
</evidence>
<feature type="transmembrane region" description="Helical" evidence="1">
    <location>
        <begin position="82"/>
        <end position="99"/>
    </location>
</feature>
<dbReference type="Pfam" id="PF09928">
    <property type="entry name" value="DUF2160"/>
    <property type="match status" value="1"/>
</dbReference>
<feature type="transmembrane region" description="Helical" evidence="1">
    <location>
        <begin position="12"/>
        <end position="30"/>
    </location>
</feature>
<dbReference type="Proteomes" id="UP001365846">
    <property type="component" value="Unassembled WGS sequence"/>
</dbReference>
<name>A0ABU8VF78_9BURK</name>
<gene>
    <name evidence="2" type="ORF">WKW77_14670</name>
</gene>
<dbReference type="RefSeq" id="WP_340357592.1">
    <property type="nucleotide sequence ID" value="NZ_JBBKZU010000006.1"/>
</dbReference>
<reference evidence="2 3" key="1">
    <citation type="submission" date="2024-03" db="EMBL/GenBank/DDBJ databases">
        <title>Novel species of the genus Variovorax.</title>
        <authorList>
            <person name="Liu Q."/>
            <person name="Xin Y.-H."/>
        </authorList>
    </citation>
    <scope>NUCLEOTIDE SEQUENCE [LARGE SCALE GENOMIC DNA]</scope>
    <source>
        <strain evidence="2 3">KACC 18899</strain>
    </source>
</reference>
<proteinExistence type="predicted"/>
<feature type="transmembrane region" description="Helical" evidence="1">
    <location>
        <begin position="51"/>
        <end position="70"/>
    </location>
</feature>
<comment type="caution">
    <text evidence="2">The sequence shown here is derived from an EMBL/GenBank/DDBJ whole genome shotgun (WGS) entry which is preliminary data.</text>
</comment>
<dbReference type="EMBL" id="JBBKZU010000006">
    <property type="protein sequence ID" value="MEJ8812325.1"/>
    <property type="molecule type" value="Genomic_DNA"/>
</dbReference>
<organism evidence="2 3">
    <name type="scientific">Variovorax ureilyticus</name>
    <dbReference type="NCBI Taxonomy" id="1836198"/>
    <lineage>
        <taxon>Bacteria</taxon>
        <taxon>Pseudomonadati</taxon>
        <taxon>Pseudomonadota</taxon>
        <taxon>Betaproteobacteria</taxon>
        <taxon>Burkholderiales</taxon>
        <taxon>Comamonadaceae</taxon>
        <taxon>Variovorax</taxon>
    </lineage>
</organism>
<keyword evidence="1" id="KW-0812">Transmembrane</keyword>
<evidence type="ECO:0000313" key="3">
    <source>
        <dbReference type="Proteomes" id="UP001365846"/>
    </source>
</evidence>
<keyword evidence="3" id="KW-1185">Reference proteome</keyword>
<protein>
    <submittedName>
        <fullName evidence="2">DUF2160 domain-containing protein</fullName>
    </submittedName>
</protein>
<accession>A0ABU8VF78</accession>